<dbReference type="CDD" id="cd05666">
    <property type="entry name" value="M20_Acy1-like"/>
    <property type="match status" value="1"/>
</dbReference>
<feature type="binding site" evidence="2">
    <location>
        <position position="363"/>
    </location>
    <ligand>
        <name>Mn(2+)</name>
        <dbReference type="ChEBI" id="CHEBI:29035"/>
        <label>2</label>
    </ligand>
</feature>
<dbReference type="PANTHER" id="PTHR11014:SF63">
    <property type="entry name" value="METALLOPEPTIDASE, PUTATIVE (AFU_ORTHOLOGUE AFUA_6G09600)-RELATED"/>
    <property type="match status" value="1"/>
</dbReference>
<evidence type="ECO:0000256" key="1">
    <source>
        <dbReference type="ARBA" id="ARBA00022801"/>
    </source>
</evidence>
<geneLocation type="plasmid" evidence="4">
    <name>unnamed1</name>
</geneLocation>
<feature type="binding site" evidence="2">
    <location>
        <position position="163"/>
    </location>
    <ligand>
        <name>Mn(2+)</name>
        <dbReference type="ChEBI" id="CHEBI:29035"/>
        <label>2</label>
    </ligand>
</feature>
<dbReference type="Pfam" id="PF01546">
    <property type="entry name" value="Peptidase_M20"/>
    <property type="match status" value="1"/>
</dbReference>
<dbReference type="EC" id="3.5.1.32" evidence="4"/>
<dbReference type="InterPro" id="IPR011650">
    <property type="entry name" value="Peptidase_M20_dimer"/>
</dbReference>
<evidence type="ECO:0000259" key="3">
    <source>
        <dbReference type="Pfam" id="PF07687"/>
    </source>
</evidence>
<dbReference type="FunFam" id="3.30.70.360:FF:000001">
    <property type="entry name" value="N-acetyldiaminopimelate deacetylase"/>
    <property type="match status" value="1"/>
</dbReference>
<dbReference type="OrthoDB" id="9777385at2"/>
<keyword evidence="4" id="KW-0614">Plasmid</keyword>
<dbReference type="EMBL" id="CP019938">
    <property type="protein sequence ID" value="ARO15809.1"/>
    <property type="molecule type" value="Genomic_DNA"/>
</dbReference>
<dbReference type="Proteomes" id="UP000242447">
    <property type="component" value="Plasmid unnamed1"/>
</dbReference>
<keyword evidence="5" id="KW-1185">Reference proteome</keyword>
<dbReference type="GO" id="GO:0019877">
    <property type="term" value="P:diaminopimelate biosynthetic process"/>
    <property type="evidence" value="ECO:0007669"/>
    <property type="project" value="UniProtKB-ARBA"/>
</dbReference>
<dbReference type="Pfam" id="PF07687">
    <property type="entry name" value="M20_dimer"/>
    <property type="match status" value="1"/>
</dbReference>
<feature type="binding site" evidence="2">
    <location>
        <position position="137"/>
    </location>
    <ligand>
        <name>Mn(2+)</name>
        <dbReference type="ChEBI" id="CHEBI:29035"/>
        <label>2</label>
    </ligand>
</feature>
<dbReference type="RefSeq" id="WP_085787400.1">
    <property type="nucleotide sequence ID" value="NZ_CP019938.1"/>
</dbReference>
<dbReference type="InterPro" id="IPR017439">
    <property type="entry name" value="Amidohydrolase"/>
</dbReference>
<dbReference type="GO" id="GO:0050118">
    <property type="term" value="F:N-acetyldiaminopimelate deacetylase activity"/>
    <property type="evidence" value="ECO:0007669"/>
    <property type="project" value="UniProtKB-ARBA"/>
</dbReference>
<dbReference type="InterPro" id="IPR002933">
    <property type="entry name" value="Peptidase_M20"/>
</dbReference>
<protein>
    <submittedName>
        <fullName evidence="4">Hippurate hydrolase</fullName>
        <ecNumber evidence="4">3.5.1.32</ecNumber>
    </submittedName>
</protein>
<dbReference type="NCBIfam" id="TIGR01891">
    <property type="entry name" value="amidohydrolases"/>
    <property type="match status" value="1"/>
</dbReference>
<reference evidence="4 5" key="1">
    <citation type="submission" date="2017-02" db="EMBL/GenBank/DDBJ databases">
        <title>Ketogulonicigenium robustum SPU B003 Genome sequencing and assembly.</title>
        <authorList>
            <person name="Li Y."/>
            <person name="Liu L."/>
            <person name="Wang C."/>
            <person name="Zhang M."/>
            <person name="Zhang T."/>
            <person name="Zhang Y."/>
        </authorList>
    </citation>
    <scope>NUCLEOTIDE SEQUENCE [LARGE SCALE GENOMIC DNA]</scope>
    <source>
        <strain evidence="4 5">SPU_B003</strain>
        <plasmid evidence="4 5">unnamed1</plasmid>
    </source>
</reference>
<accession>A0A1W6P302</accession>
<evidence type="ECO:0000313" key="5">
    <source>
        <dbReference type="Proteomes" id="UP000242447"/>
    </source>
</evidence>
<feature type="binding site" evidence="2">
    <location>
        <position position="104"/>
    </location>
    <ligand>
        <name>Mn(2+)</name>
        <dbReference type="ChEBI" id="CHEBI:29035"/>
        <label>2</label>
    </ligand>
</feature>
<dbReference type="GO" id="GO:0046872">
    <property type="term" value="F:metal ion binding"/>
    <property type="evidence" value="ECO:0007669"/>
    <property type="project" value="UniProtKB-KW"/>
</dbReference>
<gene>
    <name evidence="4" type="primary">hipO</name>
    <name evidence="4" type="ORF">BVG79_p1000007</name>
</gene>
<dbReference type="GO" id="GO:0047980">
    <property type="term" value="F:hippurate hydrolase activity"/>
    <property type="evidence" value="ECO:0007669"/>
    <property type="project" value="UniProtKB-EC"/>
</dbReference>
<dbReference type="PIRSF" id="PIRSF005962">
    <property type="entry name" value="Pept_M20D_amidohydro"/>
    <property type="match status" value="1"/>
</dbReference>
<sequence length="391" mass="41463">MDIGQTRFAPYAEAMVPVRHHLHENPELAFEEVETAKLVAKLLGEWGYDVTTGIGGTGVVGTLRAGTGNKAIGLRADMDALPILEATGLPYASKVAGKMHACGHDGHTAMLLGAAKYLAETRDFSGVVHLIFQPAEEGKAGAKAMIDDGLFERFPCEMVFGIHNGPGTPVGQLRYAAGSFAAANDRLDVVIEGKGGHAAQPDTTFDPIVAGSTIVSALQSVVSRNVNPLDSAVVTVAMFRAGETFNVIPQRAEMKLSLRTHLPRVRAHVNERVRQLIADIAGAYGCVASVVAAPNPYPPLINDAEATDVGRRAAVAALGAENVVNLDRPMMGSEDFSFMLEVNKGAYFFMGNGTEGANGVAVHNPRYDFNDDALLPGIAFWATLVEQELQA</sequence>
<keyword evidence="1 4" id="KW-0378">Hydrolase</keyword>
<keyword evidence="2" id="KW-0479">Metal-binding</keyword>
<dbReference type="AlphaFoldDB" id="A0A1W6P302"/>
<comment type="cofactor">
    <cofactor evidence="2">
        <name>Mn(2+)</name>
        <dbReference type="ChEBI" id="CHEBI:29035"/>
    </cofactor>
    <text evidence="2">The Mn(2+) ion enhances activity.</text>
</comment>
<evidence type="ECO:0000313" key="4">
    <source>
        <dbReference type="EMBL" id="ARO15809.1"/>
    </source>
</evidence>
<dbReference type="PANTHER" id="PTHR11014">
    <property type="entry name" value="PEPTIDASE M20 FAMILY MEMBER"/>
    <property type="match status" value="1"/>
</dbReference>
<organism evidence="4 5">
    <name type="scientific">Ketogulonicigenium robustum</name>
    <dbReference type="NCBI Taxonomy" id="92947"/>
    <lineage>
        <taxon>Bacteria</taxon>
        <taxon>Pseudomonadati</taxon>
        <taxon>Pseudomonadota</taxon>
        <taxon>Alphaproteobacteria</taxon>
        <taxon>Rhodobacterales</taxon>
        <taxon>Roseobacteraceae</taxon>
        <taxon>Ketogulonicigenium</taxon>
    </lineage>
</organism>
<feature type="binding site" evidence="2">
    <location>
        <position position="102"/>
    </location>
    <ligand>
        <name>Mn(2+)</name>
        <dbReference type="ChEBI" id="CHEBI:29035"/>
        <label>2</label>
    </ligand>
</feature>
<dbReference type="SUPFAM" id="SSF55031">
    <property type="entry name" value="Bacterial exopeptidase dimerisation domain"/>
    <property type="match status" value="1"/>
</dbReference>
<feature type="domain" description="Peptidase M20 dimerisation" evidence="3">
    <location>
        <begin position="188"/>
        <end position="282"/>
    </location>
</feature>
<dbReference type="KEGG" id="kro:BVG79_p1000007"/>
<evidence type="ECO:0000256" key="2">
    <source>
        <dbReference type="PIRSR" id="PIRSR005962-1"/>
    </source>
</evidence>
<dbReference type="SUPFAM" id="SSF53187">
    <property type="entry name" value="Zn-dependent exopeptidases"/>
    <property type="match status" value="1"/>
</dbReference>
<dbReference type="InterPro" id="IPR036264">
    <property type="entry name" value="Bact_exopeptidase_dim_dom"/>
</dbReference>
<keyword evidence="2" id="KW-0464">Manganese</keyword>
<proteinExistence type="predicted"/>
<name>A0A1W6P302_9RHOB</name>
<dbReference type="Gene3D" id="3.30.70.360">
    <property type="match status" value="1"/>
</dbReference>
<dbReference type="Gene3D" id="3.40.630.10">
    <property type="entry name" value="Zn peptidases"/>
    <property type="match status" value="1"/>
</dbReference>